<name>A0A318JMJ4_9BURK</name>
<evidence type="ECO:0000313" key="1">
    <source>
        <dbReference type="EMBL" id="PXX41492.1"/>
    </source>
</evidence>
<evidence type="ECO:0000313" key="2">
    <source>
        <dbReference type="Proteomes" id="UP000247792"/>
    </source>
</evidence>
<sequence>MLRPDHEKILNPMLRIFVFLCVTLVITLSAASAQASKLSAEGAAYKRDLIRVIEKSDKIVVTEHSDKYDFFDSKNYVFLEQEQLVYQTVILSQQEKASFKRFVRAVPDRTQYMIAGCIFEPHHTIKFYKQDELLSTLQICFKCGAQEWDGTRHSPPQEIMRGFYKLIKAIGLHPEEGWWMLAQETLKKHMAQPAAD</sequence>
<protein>
    <submittedName>
        <fullName evidence="1">Uncharacterized protein</fullName>
    </submittedName>
</protein>
<keyword evidence="2" id="KW-1185">Reference proteome</keyword>
<accession>A0A318JMJ4</accession>
<proteinExistence type="predicted"/>
<dbReference type="Proteomes" id="UP000247792">
    <property type="component" value="Unassembled WGS sequence"/>
</dbReference>
<dbReference type="AlphaFoldDB" id="A0A318JMJ4"/>
<reference evidence="1 2" key="1">
    <citation type="submission" date="2018-05" db="EMBL/GenBank/DDBJ databases">
        <title>Genomic Encyclopedia of Type Strains, Phase IV (KMG-IV): sequencing the most valuable type-strain genomes for metagenomic binning, comparative biology and taxonomic classification.</title>
        <authorList>
            <person name="Goeker M."/>
        </authorList>
    </citation>
    <scope>NUCLEOTIDE SEQUENCE [LARGE SCALE GENOMIC DNA]</scope>
    <source>
        <strain evidence="1 2">DSM 19792</strain>
    </source>
</reference>
<gene>
    <name evidence="1" type="ORF">DFR42_107143</name>
</gene>
<organism evidence="1 2">
    <name type="scientific">Undibacterium pigrum</name>
    <dbReference type="NCBI Taxonomy" id="401470"/>
    <lineage>
        <taxon>Bacteria</taxon>
        <taxon>Pseudomonadati</taxon>
        <taxon>Pseudomonadota</taxon>
        <taxon>Betaproteobacteria</taxon>
        <taxon>Burkholderiales</taxon>
        <taxon>Oxalobacteraceae</taxon>
        <taxon>Undibacterium</taxon>
    </lineage>
</organism>
<comment type="caution">
    <text evidence="1">The sequence shown here is derived from an EMBL/GenBank/DDBJ whole genome shotgun (WGS) entry which is preliminary data.</text>
</comment>
<dbReference type="EMBL" id="QJKB01000007">
    <property type="protein sequence ID" value="PXX41492.1"/>
    <property type="molecule type" value="Genomic_DNA"/>
</dbReference>